<comment type="caution">
    <text evidence="4">The sequence shown here is derived from an EMBL/GenBank/DDBJ whole genome shotgun (WGS) entry which is preliminary data.</text>
</comment>
<dbReference type="OMA" id="QESHWED"/>
<dbReference type="CDD" id="cd00590">
    <property type="entry name" value="RRM_SF"/>
    <property type="match status" value="1"/>
</dbReference>
<proteinExistence type="predicted"/>
<organism evidence="4 5">
    <name type="scientific">Chara braunii</name>
    <name type="common">Braun's stonewort</name>
    <dbReference type="NCBI Taxonomy" id="69332"/>
    <lineage>
        <taxon>Eukaryota</taxon>
        <taxon>Viridiplantae</taxon>
        <taxon>Streptophyta</taxon>
        <taxon>Charophyceae</taxon>
        <taxon>Charales</taxon>
        <taxon>Characeae</taxon>
        <taxon>Chara</taxon>
    </lineage>
</organism>
<feature type="domain" description="RRM" evidence="3">
    <location>
        <begin position="22"/>
        <end position="105"/>
    </location>
</feature>
<feature type="compositionally biased region" description="Basic residues" evidence="2">
    <location>
        <begin position="118"/>
        <end position="128"/>
    </location>
</feature>
<dbReference type="EMBL" id="BFEA01000361">
    <property type="protein sequence ID" value="GBG80968.1"/>
    <property type="molecule type" value="Genomic_DNA"/>
</dbReference>
<dbReference type="OrthoDB" id="1913496at2759"/>
<dbReference type="InterPro" id="IPR012677">
    <property type="entry name" value="Nucleotide-bd_a/b_plait_sf"/>
</dbReference>
<feature type="region of interest" description="Disordered" evidence="2">
    <location>
        <begin position="115"/>
        <end position="150"/>
    </location>
</feature>
<dbReference type="SMART" id="SM00360">
    <property type="entry name" value="RRM"/>
    <property type="match status" value="1"/>
</dbReference>
<dbReference type="PROSITE" id="PS50102">
    <property type="entry name" value="RRM"/>
    <property type="match status" value="1"/>
</dbReference>
<dbReference type="AlphaFoldDB" id="A0A388LF89"/>
<accession>A0A388LF89</accession>
<dbReference type="InterPro" id="IPR053316">
    <property type="entry name" value="Epigenetic_reg_gene_expr"/>
</dbReference>
<dbReference type="InterPro" id="IPR000504">
    <property type="entry name" value="RRM_dom"/>
</dbReference>
<name>A0A388LF89_CHABU</name>
<keyword evidence="5" id="KW-1185">Reference proteome</keyword>
<dbReference type="Gramene" id="GBG80968">
    <property type="protein sequence ID" value="GBG80968"/>
    <property type="gene ID" value="CBR_g31525"/>
</dbReference>
<feature type="compositionally biased region" description="Basic and acidic residues" evidence="2">
    <location>
        <begin position="129"/>
        <end position="149"/>
    </location>
</feature>
<reference evidence="4 5" key="1">
    <citation type="journal article" date="2018" name="Cell">
        <title>The Chara Genome: Secondary Complexity and Implications for Plant Terrestrialization.</title>
        <authorList>
            <person name="Nishiyama T."/>
            <person name="Sakayama H."/>
            <person name="Vries J.D."/>
            <person name="Buschmann H."/>
            <person name="Saint-Marcoux D."/>
            <person name="Ullrich K.K."/>
            <person name="Haas F.B."/>
            <person name="Vanderstraeten L."/>
            <person name="Becker D."/>
            <person name="Lang D."/>
            <person name="Vosolsobe S."/>
            <person name="Rombauts S."/>
            <person name="Wilhelmsson P.K.I."/>
            <person name="Janitza P."/>
            <person name="Kern R."/>
            <person name="Heyl A."/>
            <person name="Rumpler F."/>
            <person name="Villalobos L.I.A.C."/>
            <person name="Clay J.M."/>
            <person name="Skokan R."/>
            <person name="Toyoda A."/>
            <person name="Suzuki Y."/>
            <person name="Kagoshima H."/>
            <person name="Schijlen E."/>
            <person name="Tajeshwar N."/>
            <person name="Catarino B."/>
            <person name="Hetherington A.J."/>
            <person name="Saltykova A."/>
            <person name="Bonnot C."/>
            <person name="Breuninger H."/>
            <person name="Symeonidi A."/>
            <person name="Radhakrishnan G.V."/>
            <person name="Van Nieuwerburgh F."/>
            <person name="Deforce D."/>
            <person name="Chang C."/>
            <person name="Karol K.G."/>
            <person name="Hedrich R."/>
            <person name="Ulvskov P."/>
            <person name="Glockner G."/>
            <person name="Delwiche C.F."/>
            <person name="Petrasek J."/>
            <person name="Van de Peer Y."/>
            <person name="Friml J."/>
            <person name="Beilby M."/>
            <person name="Dolan L."/>
            <person name="Kohara Y."/>
            <person name="Sugano S."/>
            <person name="Fujiyama A."/>
            <person name="Delaux P.-M."/>
            <person name="Quint M."/>
            <person name="TheiBen G."/>
            <person name="Hagemann M."/>
            <person name="Harholt J."/>
            <person name="Dunand C."/>
            <person name="Zachgo S."/>
            <person name="Langdale J."/>
            <person name="Maumus F."/>
            <person name="Straeten D.V.D."/>
            <person name="Gould S.B."/>
            <person name="Rensing S.A."/>
        </authorList>
    </citation>
    <scope>NUCLEOTIDE SEQUENCE [LARGE SCALE GENOMIC DNA]</scope>
    <source>
        <strain evidence="4 5">S276</strain>
    </source>
</reference>
<dbReference type="PANTHER" id="PTHR36309">
    <property type="entry name" value="RNA-BINDING (RRM/RBD/RNP MOTIFS) FAMILY PROTEIN"/>
    <property type="match status" value="1"/>
</dbReference>
<gene>
    <name evidence="4" type="ORF">CBR_g31525</name>
</gene>
<dbReference type="Gene3D" id="3.30.70.330">
    <property type="match status" value="1"/>
</dbReference>
<sequence>MENGVKRKLEEGPSEFEQKVRRTVFLDEIAPQVTVAIMQSALSQFGKVTSMKLVNHPLDPLVPQGCALIEFANEEQAMRVAATTRKNLLMVGGMPRPVRARMASKYMFDSAEVERSNLHHHHQKQQQKKKQEKEEDEKEKAKQEEERSSKWKLSVLTLGDAKRDKAEKLKQVRARQAAEIKMLLEKHEEQRAELHKRQESHWEDEFKKLDAINKAGKQHGVDELRAFFGMGPQQK</sequence>
<keyword evidence="1" id="KW-0694">RNA-binding</keyword>
<evidence type="ECO:0000256" key="1">
    <source>
        <dbReference type="PROSITE-ProRule" id="PRU00176"/>
    </source>
</evidence>
<evidence type="ECO:0000313" key="5">
    <source>
        <dbReference type="Proteomes" id="UP000265515"/>
    </source>
</evidence>
<evidence type="ECO:0000256" key="2">
    <source>
        <dbReference type="SAM" id="MobiDB-lite"/>
    </source>
</evidence>
<dbReference type="Proteomes" id="UP000265515">
    <property type="component" value="Unassembled WGS sequence"/>
</dbReference>
<dbReference type="PANTHER" id="PTHR36309:SF1">
    <property type="entry name" value="RNA-BINDING (RRM_RBD_RNP MOTIFS) FAMILY PROTEIN"/>
    <property type="match status" value="1"/>
</dbReference>
<protein>
    <recommendedName>
        <fullName evidence="3">RRM domain-containing protein</fullName>
    </recommendedName>
</protein>
<dbReference type="InterPro" id="IPR035979">
    <property type="entry name" value="RBD_domain_sf"/>
</dbReference>
<evidence type="ECO:0000259" key="3">
    <source>
        <dbReference type="PROSITE" id="PS50102"/>
    </source>
</evidence>
<dbReference type="GO" id="GO:0003723">
    <property type="term" value="F:RNA binding"/>
    <property type="evidence" value="ECO:0007669"/>
    <property type="project" value="UniProtKB-UniRule"/>
</dbReference>
<evidence type="ECO:0000313" key="4">
    <source>
        <dbReference type="EMBL" id="GBG80968.1"/>
    </source>
</evidence>
<dbReference type="SUPFAM" id="SSF54928">
    <property type="entry name" value="RNA-binding domain, RBD"/>
    <property type="match status" value="1"/>
</dbReference>